<dbReference type="RefSeq" id="WP_200352900.1">
    <property type="nucleotide sequence ID" value="NZ_BAABHZ010000001.1"/>
</dbReference>
<keyword evidence="3" id="KW-1185">Reference proteome</keyword>
<name>A0A934R682_9BACT</name>
<reference evidence="2" key="1">
    <citation type="submission" date="2021-01" db="EMBL/GenBank/DDBJ databases">
        <title>Modified the classification status of verrucomicrobia.</title>
        <authorList>
            <person name="Feng X."/>
        </authorList>
    </citation>
    <scope>NUCLEOTIDE SEQUENCE</scope>
    <source>
        <strain evidence="2">JCM 18052</strain>
    </source>
</reference>
<dbReference type="AlphaFoldDB" id="A0A934R682"/>
<keyword evidence="1" id="KW-1133">Transmembrane helix</keyword>
<sequence>MKDPETYQEIEDLLRMEKPRVTAPPDLEERILSSIDAVERTRKARFWAWLVLPAAAAVGVIMLRPLQQSQHSPVTRIEPVPVVEPPVEAPHVEAAVNEVVAEERRFTALFENPLEREARALRRDARRAGHFLINALPSLSVEAE</sequence>
<dbReference type="Proteomes" id="UP000600139">
    <property type="component" value="Unassembled WGS sequence"/>
</dbReference>
<evidence type="ECO:0000313" key="3">
    <source>
        <dbReference type="Proteomes" id="UP000600139"/>
    </source>
</evidence>
<keyword evidence="1" id="KW-0472">Membrane</keyword>
<evidence type="ECO:0000313" key="2">
    <source>
        <dbReference type="EMBL" id="MBK1817976.1"/>
    </source>
</evidence>
<gene>
    <name evidence="2" type="ORF">JIN84_20305</name>
</gene>
<comment type="caution">
    <text evidence="2">The sequence shown here is derived from an EMBL/GenBank/DDBJ whole genome shotgun (WGS) entry which is preliminary data.</text>
</comment>
<keyword evidence="1" id="KW-0812">Transmembrane</keyword>
<organism evidence="2 3">
    <name type="scientific">Luteolibacter yonseiensis</name>
    <dbReference type="NCBI Taxonomy" id="1144680"/>
    <lineage>
        <taxon>Bacteria</taxon>
        <taxon>Pseudomonadati</taxon>
        <taxon>Verrucomicrobiota</taxon>
        <taxon>Verrucomicrobiia</taxon>
        <taxon>Verrucomicrobiales</taxon>
        <taxon>Verrucomicrobiaceae</taxon>
        <taxon>Luteolibacter</taxon>
    </lineage>
</organism>
<proteinExistence type="predicted"/>
<feature type="transmembrane region" description="Helical" evidence="1">
    <location>
        <begin position="46"/>
        <end position="66"/>
    </location>
</feature>
<evidence type="ECO:0000256" key="1">
    <source>
        <dbReference type="SAM" id="Phobius"/>
    </source>
</evidence>
<dbReference type="EMBL" id="JAENIK010000012">
    <property type="protein sequence ID" value="MBK1817976.1"/>
    <property type="molecule type" value="Genomic_DNA"/>
</dbReference>
<accession>A0A934R682</accession>
<protein>
    <submittedName>
        <fullName evidence="2">Uncharacterized protein</fullName>
    </submittedName>
</protein>